<keyword evidence="2" id="KW-0012">Acyltransferase</keyword>
<name>A0A285EHP3_9ACTN</name>
<evidence type="ECO:0000313" key="5">
    <source>
        <dbReference type="Proteomes" id="UP000219514"/>
    </source>
</evidence>
<dbReference type="PANTHER" id="PTHR43877">
    <property type="entry name" value="AMINOALKYLPHOSPHONATE N-ACETYLTRANSFERASE-RELATED-RELATED"/>
    <property type="match status" value="1"/>
</dbReference>
<dbReference type="Proteomes" id="UP000219514">
    <property type="component" value="Unassembled WGS sequence"/>
</dbReference>
<keyword evidence="5" id="KW-1185">Reference proteome</keyword>
<evidence type="ECO:0000313" key="4">
    <source>
        <dbReference type="EMBL" id="SNX98605.1"/>
    </source>
</evidence>
<evidence type="ECO:0000259" key="3">
    <source>
        <dbReference type="PROSITE" id="PS51186"/>
    </source>
</evidence>
<evidence type="ECO:0000256" key="1">
    <source>
        <dbReference type="ARBA" id="ARBA00022679"/>
    </source>
</evidence>
<dbReference type="Pfam" id="PF00583">
    <property type="entry name" value="Acetyltransf_1"/>
    <property type="match status" value="1"/>
</dbReference>
<dbReference type="InterPro" id="IPR050832">
    <property type="entry name" value="Bact_Acetyltransf"/>
</dbReference>
<dbReference type="SUPFAM" id="SSF55729">
    <property type="entry name" value="Acyl-CoA N-acyltransferases (Nat)"/>
    <property type="match status" value="2"/>
</dbReference>
<dbReference type="PROSITE" id="PS51186">
    <property type="entry name" value="GNAT"/>
    <property type="match status" value="2"/>
</dbReference>
<dbReference type="AlphaFoldDB" id="A0A285EHP3"/>
<evidence type="ECO:0000256" key="2">
    <source>
        <dbReference type="ARBA" id="ARBA00023315"/>
    </source>
</evidence>
<dbReference type="GO" id="GO:0016747">
    <property type="term" value="F:acyltransferase activity, transferring groups other than amino-acyl groups"/>
    <property type="evidence" value="ECO:0007669"/>
    <property type="project" value="InterPro"/>
</dbReference>
<organism evidence="4 5">
    <name type="scientific">Geodermatophilus sabuli</name>
    <dbReference type="NCBI Taxonomy" id="1564158"/>
    <lineage>
        <taxon>Bacteria</taxon>
        <taxon>Bacillati</taxon>
        <taxon>Actinomycetota</taxon>
        <taxon>Actinomycetes</taxon>
        <taxon>Geodermatophilales</taxon>
        <taxon>Geodermatophilaceae</taxon>
        <taxon>Geodermatophilus</taxon>
    </lineage>
</organism>
<keyword evidence="1 4" id="KW-0808">Transferase</keyword>
<sequence length="331" mass="36184">MRIAETGPDDERFTAWCRVWAASQRADRPGDPPRPASDHVALARRLLAPGGSLRGTHRALLLGDAVVGALRLLLPVRDNPTVAHVDLAIHPGHRRRGIGGLLLAEAVRLAGAAGRTEVVTEVDEPGPQVAGRGFALRHGWRCDLAESRRDLLLPPDEARLCALEEQARAAGRGYEVVTWRDRTPDALLDDRALLERRMTTDAPHGDLPVQEEHWDAARVREYEDAHLARGRTVLSAGAVTGSRLVAFTDLQVPLEHPALAQQGGTLVLREHRGRRLGALVKAAVLREVAATLPAVRRITTYNAESNRAMVAVNEALGFRRAGRLSTWSRRI</sequence>
<dbReference type="RefSeq" id="WP_097208532.1">
    <property type="nucleotide sequence ID" value="NZ_JACHXB010000002.1"/>
</dbReference>
<dbReference type="InterPro" id="IPR000182">
    <property type="entry name" value="GNAT_dom"/>
</dbReference>
<protein>
    <submittedName>
        <fullName evidence="4">Acetyltransferase (GNAT) family protein</fullName>
    </submittedName>
</protein>
<reference evidence="4 5" key="1">
    <citation type="submission" date="2017-09" db="EMBL/GenBank/DDBJ databases">
        <authorList>
            <person name="Ehlers B."/>
            <person name="Leendertz F.H."/>
        </authorList>
    </citation>
    <scope>NUCLEOTIDE SEQUENCE [LARGE SCALE GENOMIC DNA]</scope>
    <source>
        <strain evidence="4 5">DSM 46844</strain>
    </source>
</reference>
<proteinExistence type="predicted"/>
<dbReference type="OrthoDB" id="4119890at2"/>
<accession>A0A285EHP3</accession>
<dbReference type="Gene3D" id="3.40.630.30">
    <property type="match status" value="1"/>
</dbReference>
<dbReference type="InterPro" id="IPR016181">
    <property type="entry name" value="Acyl_CoA_acyltransferase"/>
</dbReference>
<dbReference type="CDD" id="cd04301">
    <property type="entry name" value="NAT_SF"/>
    <property type="match status" value="1"/>
</dbReference>
<feature type="domain" description="N-acetyltransferase" evidence="3">
    <location>
        <begin position="193"/>
        <end position="331"/>
    </location>
</feature>
<feature type="domain" description="N-acetyltransferase" evidence="3">
    <location>
        <begin position="1"/>
        <end position="200"/>
    </location>
</feature>
<dbReference type="EMBL" id="OBDO01000011">
    <property type="protein sequence ID" value="SNX98605.1"/>
    <property type="molecule type" value="Genomic_DNA"/>
</dbReference>
<gene>
    <name evidence="4" type="ORF">SAMN06893097_111121</name>
</gene>